<protein>
    <submittedName>
        <fullName evidence="1">Uncharacterized protein</fullName>
    </submittedName>
</protein>
<dbReference type="KEGG" id="hpak:JT17_06990"/>
<organism evidence="1 2">
    <name type="scientific">Glaesserella parasuis</name>
    <name type="common">Haemophilus parasuis</name>
    <dbReference type="NCBI Taxonomy" id="738"/>
    <lineage>
        <taxon>Bacteria</taxon>
        <taxon>Pseudomonadati</taxon>
        <taxon>Pseudomonadota</taxon>
        <taxon>Gammaproteobacteria</taxon>
        <taxon>Pasteurellales</taxon>
        <taxon>Pasteurellaceae</taxon>
        <taxon>Glaesserella</taxon>
    </lineage>
</organism>
<dbReference type="Proteomes" id="UP000509790">
    <property type="component" value="Chromosome"/>
</dbReference>
<proteinExistence type="predicted"/>
<dbReference type="RefSeq" id="WP_016528650.1">
    <property type="nucleotide sequence ID" value="NZ_CP009237.1"/>
</dbReference>
<sequence>MNKIKLIPWLYSIAPEYQTKVPMIMWFSKEWIKNEPFDLNCVRENAKTKTYSHDNYFHSVIGMMDMDLSLSVYQKELDILNQCRK</sequence>
<evidence type="ECO:0000313" key="2">
    <source>
        <dbReference type="Proteomes" id="UP000509790"/>
    </source>
</evidence>
<dbReference type="GO" id="GO:0005886">
    <property type="term" value="C:plasma membrane"/>
    <property type="evidence" value="ECO:0007669"/>
    <property type="project" value="UniProtKB-SubCell"/>
</dbReference>
<accession>A0A6I5WSU7</accession>
<dbReference type="InterPro" id="IPR017850">
    <property type="entry name" value="Alkaline_phosphatase_core_sf"/>
</dbReference>
<dbReference type="PANTHER" id="PTHR30443">
    <property type="entry name" value="INNER MEMBRANE PROTEIN"/>
    <property type="match status" value="1"/>
</dbReference>
<dbReference type="EMBL" id="CP041334">
    <property type="protein sequence ID" value="QKY73957.1"/>
    <property type="molecule type" value="Genomic_DNA"/>
</dbReference>
<reference evidence="1 2" key="1">
    <citation type="submission" date="2019-06" db="EMBL/GenBank/DDBJ databases">
        <title>Complete genome sequence of Haemophilus parasuis HPS412.</title>
        <authorList>
            <person name="Yang S."/>
            <person name="Huang C."/>
        </authorList>
    </citation>
    <scope>NUCLEOTIDE SEQUENCE [LARGE SCALE GENOMIC DNA]</scope>
    <source>
        <strain evidence="1 2">HPS412</strain>
    </source>
</reference>
<dbReference type="GO" id="GO:0016776">
    <property type="term" value="F:phosphotransferase activity, phosphate group as acceptor"/>
    <property type="evidence" value="ECO:0007669"/>
    <property type="project" value="TreeGrafter"/>
</dbReference>
<dbReference type="AlphaFoldDB" id="A0A6I5WSU7"/>
<dbReference type="GO" id="GO:0009244">
    <property type="term" value="P:lipopolysaccharide core region biosynthetic process"/>
    <property type="evidence" value="ECO:0007669"/>
    <property type="project" value="TreeGrafter"/>
</dbReference>
<dbReference type="PANTHER" id="PTHR30443:SF0">
    <property type="entry name" value="PHOSPHOETHANOLAMINE TRANSFERASE EPTA"/>
    <property type="match status" value="1"/>
</dbReference>
<name>A0A6I5WSU7_GLAPU</name>
<dbReference type="Gene3D" id="3.40.720.10">
    <property type="entry name" value="Alkaline Phosphatase, subunit A"/>
    <property type="match status" value="1"/>
</dbReference>
<evidence type="ECO:0000313" key="1">
    <source>
        <dbReference type="EMBL" id="QKY73957.1"/>
    </source>
</evidence>
<gene>
    <name evidence="1" type="ORF">FLK62_12685</name>
</gene>
<dbReference type="InterPro" id="IPR040423">
    <property type="entry name" value="PEA_transferase"/>
</dbReference>